<dbReference type="Proteomes" id="UP000621560">
    <property type="component" value="Unassembled WGS sequence"/>
</dbReference>
<sequence length="381" mass="43330">MKLLKLTPADSFFFKGHMMSEMGVPSQWIGLFPPRPNTVYGALRSAYIHRFSNFKIFREGGDEAIRAWMGTPYSFGRFKQEAIFLRQGKQLLLPVPMDYRIFRNAASGNGNPVAESLTLAENVSISNTNARYTFIRHGNARREGKDIAHSGQFVPLDHWKNTVFNQKPIQDIRALEQIVTSYMKTGIKIDRATNGAEDAHFFQMNMLNMRAECELVSCVSDPGPDFSDVAMVSLGSENRPWFLEQEDQSWSFWSNEQMLQLEEKLHATGIARIILLTPLVLPDELSTHDVFFDGNLQLTSDINAELLTWASGRPELFGGWDIVSHRPKKRQLMLPMGTVFYVKILRKDIPNLLQLANGFHLLKEKVPDRFHEGFGFAVITG</sequence>
<gene>
    <name evidence="1" type="ORF">IDH44_00285</name>
</gene>
<organism evidence="1 2">
    <name type="scientific">Paenibacillus sabuli</name>
    <dbReference type="NCBI Taxonomy" id="2772509"/>
    <lineage>
        <taxon>Bacteria</taxon>
        <taxon>Bacillati</taxon>
        <taxon>Bacillota</taxon>
        <taxon>Bacilli</taxon>
        <taxon>Bacillales</taxon>
        <taxon>Paenibacillaceae</taxon>
        <taxon>Paenibacillus</taxon>
    </lineage>
</organism>
<dbReference type="AlphaFoldDB" id="A0A927BN59"/>
<evidence type="ECO:0008006" key="3">
    <source>
        <dbReference type="Google" id="ProtNLM"/>
    </source>
</evidence>
<dbReference type="EMBL" id="JACXIZ010000002">
    <property type="protein sequence ID" value="MBD2843612.1"/>
    <property type="molecule type" value="Genomic_DNA"/>
</dbReference>
<dbReference type="Pfam" id="PF09700">
    <property type="entry name" value="Cas_Cmr3"/>
    <property type="match status" value="1"/>
</dbReference>
<accession>A0A927BN59</accession>
<dbReference type="Gene3D" id="3.30.70.2940">
    <property type="match status" value="1"/>
</dbReference>
<name>A0A927BN59_9BACL</name>
<evidence type="ECO:0000313" key="1">
    <source>
        <dbReference type="EMBL" id="MBD2843612.1"/>
    </source>
</evidence>
<comment type="caution">
    <text evidence="1">The sequence shown here is derived from an EMBL/GenBank/DDBJ whole genome shotgun (WGS) entry which is preliminary data.</text>
</comment>
<evidence type="ECO:0000313" key="2">
    <source>
        <dbReference type="Proteomes" id="UP000621560"/>
    </source>
</evidence>
<reference evidence="1" key="1">
    <citation type="submission" date="2020-09" db="EMBL/GenBank/DDBJ databases">
        <title>A novel bacterium of genus Paenibacillus, isolated from South China Sea.</title>
        <authorList>
            <person name="Huang H."/>
            <person name="Mo K."/>
            <person name="Hu Y."/>
        </authorList>
    </citation>
    <scope>NUCLEOTIDE SEQUENCE</scope>
    <source>
        <strain evidence="1">IB182496</strain>
    </source>
</reference>
<dbReference type="InterPro" id="IPR019117">
    <property type="entry name" value="CRISPR-assoc_protein_Cmr3"/>
</dbReference>
<dbReference type="Gene3D" id="2.60.40.4350">
    <property type="match status" value="1"/>
</dbReference>
<proteinExistence type="predicted"/>
<keyword evidence="2" id="KW-1185">Reference proteome</keyword>
<dbReference type="RefSeq" id="WP_190913589.1">
    <property type="nucleotide sequence ID" value="NZ_JACXIZ010000002.1"/>
</dbReference>
<protein>
    <recommendedName>
        <fullName evidence="3">Type III-B CRISPR module-associated protein Cmr3</fullName>
    </recommendedName>
</protein>